<dbReference type="SUPFAM" id="SSF55718">
    <property type="entry name" value="SCP-like"/>
    <property type="match status" value="1"/>
</dbReference>
<dbReference type="HAMAP" id="MF_02231">
    <property type="entry name" value="UbiT"/>
    <property type="match status" value="1"/>
</dbReference>
<dbReference type="EMBL" id="SNYK01000001">
    <property type="protein sequence ID" value="TDQ40211.1"/>
    <property type="molecule type" value="Genomic_DNA"/>
</dbReference>
<organism evidence="3 4">
    <name type="scientific">Thiopseudomonas denitrificans</name>
    <dbReference type="NCBI Taxonomy" id="1501432"/>
    <lineage>
        <taxon>Bacteria</taxon>
        <taxon>Pseudomonadati</taxon>
        <taxon>Pseudomonadota</taxon>
        <taxon>Gammaproteobacteria</taxon>
        <taxon>Pseudomonadales</taxon>
        <taxon>Pseudomonadaceae</taxon>
        <taxon>Thiopseudomonas</taxon>
    </lineage>
</organism>
<comment type="caution">
    <text evidence="3">The sequence shown here is derived from an EMBL/GenBank/DDBJ whole genome shotgun (WGS) entry which is preliminary data.</text>
</comment>
<comment type="function">
    <text evidence="1">Required for O(2)-independent ubiquinone (coenzyme Q) biosynthesis. Likely functions as an accessory factor.</text>
</comment>
<dbReference type="OrthoDB" id="5292463at2"/>
<dbReference type="Pfam" id="PF02036">
    <property type="entry name" value="SCP2"/>
    <property type="match status" value="1"/>
</dbReference>
<gene>
    <name evidence="1" type="primary">ubiT</name>
    <name evidence="3" type="ORF">DFQ45_101346</name>
</gene>
<dbReference type="AlphaFoldDB" id="A0A4R6U2K7"/>
<evidence type="ECO:0000313" key="3">
    <source>
        <dbReference type="EMBL" id="TDQ40211.1"/>
    </source>
</evidence>
<dbReference type="InterPro" id="IPR003033">
    <property type="entry name" value="SCP2_sterol-bd_dom"/>
</dbReference>
<protein>
    <recommendedName>
        <fullName evidence="1">Ubiquinone biosynthesis accessory factor UbiT</fullName>
    </recommendedName>
</protein>
<comment type="similarity">
    <text evidence="1">Belongs to the UbiT family.</text>
</comment>
<name>A0A4R6U2K7_9GAMM</name>
<dbReference type="GO" id="GO:0006744">
    <property type="term" value="P:ubiquinone biosynthetic process"/>
    <property type="evidence" value="ECO:0007669"/>
    <property type="project" value="UniProtKB-UniRule"/>
</dbReference>
<sequence length="174" mass="19671">MLKKTIPFLLSAGDRVLPLTRHTPYFAQRLAMQRGLNKVFAEALEDGLFDILDDRWVQLRIHDLGLQWCITKSPRSNQLLVARQAPVEVTIAGNWREFLLLASRQEDPDTLFFRRRLQIDGDTELGLAVKNLIDSLDPESLPKWLWHAVEAFGQSAAAQQQAQILSGEPRATAG</sequence>
<feature type="domain" description="SCP2" evidence="2">
    <location>
        <begin position="44"/>
        <end position="134"/>
    </location>
</feature>
<comment type="pathway">
    <text evidence="1">Cofactor biosynthesis; ubiquinone biosynthesis.</text>
</comment>
<evidence type="ECO:0000313" key="4">
    <source>
        <dbReference type="Proteomes" id="UP000294575"/>
    </source>
</evidence>
<keyword evidence="4" id="KW-1185">Reference proteome</keyword>
<keyword evidence="1" id="KW-0831">Ubiquinone biosynthesis</keyword>
<dbReference type="Proteomes" id="UP000294575">
    <property type="component" value="Unassembled WGS sequence"/>
</dbReference>
<dbReference type="InterPro" id="IPR036527">
    <property type="entry name" value="SCP2_sterol-bd_dom_sf"/>
</dbReference>
<reference evidence="3 4" key="1">
    <citation type="submission" date="2019-03" db="EMBL/GenBank/DDBJ databases">
        <title>Genomic Encyclopedia of Type Strains, Phase IV (KMG-IV): sequencing the most valuable type-strain genomes for metagenomic binning, comparative biology and taxonomic classification.</title>
        <authorList>
            <person name="Goeker M."/>
        </authorList>
    </citation>
    <scope>NUCLEOTIDE SEQUENCE [LARGE SCALE GENOMIC DNA]</scope>
    <source>
        <strain evidence="3 4">DSM 28679</strain>
    </source>
</reference>
<evidence type="ECO:0000259" key="2">
    <source>
        <dbReference type="Pfam" id="PF02036"/>
    </source>
</evidence>
<evidence type="ECO:0000256" key="1">
    <source>
        <dbReference type="HAMAP-Rule" id="MF_02231"/>
    </source>
</evidence>
<dbReference type="UniPathway" id="UPA00232"/>
<dbReference type="InterPro" id="IPR016830">
    <property type="entry name" value="UbiT"/>
</dbReference>
<proteinExistence type="inferred from homology"/>
<dbReference type="RefSeq" id="WP_101496907.1">
    <property type="nucleotide sequence ID" value="NZ_LNJZ01000007.1"/>
</dbReference>
<dbReference type="PIRSF" id="PIRSF025550">
    <property type="entry name" value="UCP025550_lpd_carrier"/>
    <property type="match status" value="1"/>
</dbReference>
<accession>A0A4R6U2K7</accession>